<keyword evidence="2" id="KW-1185">Reference proteome</keyword>
<evidence type="ECO:0008006" key="3">
    <source>
        <dbReference type="Google" id="ProtNLM"/>
    </source>
</evidence>
<dbReference type="EMBL" id="JBHTAC010000052">
    <property type="protein sequence ID" value="MFC7247234.1"/>
    <property type="molecule type" value="Genomic_DNA"/>
</dbReference>
<dbReference type="RefSeq" id="WP_376809987.1">
    <property type="nucleotide sequence ID" value="NZ_JBHTAC010000052.1"/>
</dbReference>
<name>A0ABW2H9G6_9ACTN</name>
<gene>
    <name evidence="1" type="ORF">ACFQO7_32580</name>
</gene>
<evidence type="ECO:0000313" key="1">
    <source>
        <dbReference type="EMBL" id="MFC7247234.1"/>
    </source>
</evidence>
<comment type="caution">
    <text evidence="1">The sequence shown here is derived from an EMBL/GenBank/DDBJ whole genome shotgun (WGS) entry which is preliminary data.</text>
</comment>
<accession>A0ABW2H9G6</accession>
<sequence>MGNSTVYRIYTSDDLDAVYAKAQRLLDLRSPTCCPARVDACIEVDTHRDLARYLTLNGAHLSMSVPAELFEQFAAALDPHLPTADRMTRRRDGSAYLMADLTEAVVTVLSGLPLLDGTIFTREHDLHDDPADLVVAAVGCDPATIAWHVCWPGRCNGAGFELGLNGMEMYDRDPPPGHSLYVHVGAYEEELAQGLARAVRGGILGDAANGW</sequence>
<protein>
    <recommendedName>
        <fullName evidence="3">SUKH-3 immunity protein of toxin-antitoxin system</fullName>
    </recommendedName>
</protein>
<reference evidence="2" key="1">
    <citation type="journal article" date="2019" name="Int. J. Syst. Evol. Microbiol.">
        <title>The Global Catalogue of Microorganisms (GCM) 10K type strain sequencing project: providing services to taxonomists for standard genome sequencing and annotation.</title>
        <authorList>
            <consortium name="The Broad Institute Genomics Platform"/>
            <consortium name="The Broad Institute Genome Sequencing Center for Infectious Disease"/>
            <person name="Wu L."/>
            <person name="Ma J."/>
        </authorList>
    </citation>
    <scope>NUCLEOTIDE SEQUENCE [LARGE SCALE GENOMIC DNA]</scope>
    <source>
        <strain evidence="2">CGMCC 1.9106</strain>
    </source>
</reference>
<evidence type="ECO:0000313" key="2">
    <source>
        <dbReference type="Proteomes" id="UP001596392"/>
    </source>
</evidence>
<dbReference type="Proteomes" id="UP001596392">
    <property type="component" value="Unassembled WGS sequence"/>
</dbReference>
<organism evidence="1 2">
    <name type="scientific">Catellatospora aurea</name>
    <dbReference type="NCBI Taxonomy" id="1337874"/>
    <lineage>
        <taxon>Bacteria</taxon>
        <taxon>Bacillati</taxon>
        <taxon>Actinomycetota</taxon>
        <taxon>Actinomycetes</taxon>
        <taxon>Micromonosporales</taxon>
        <taxon>Micromonosporaceae</taxon>
        <taxon>Catellatospora</taxon>
    </lineage>
</organism>
<proteinExistence type="predicted"/>